<sequence>MNKTSSSFSINFPALNQAINRYVPIPFLFLGTIGNILNILIFTRKIFRNNICVNYLLVSTIFDSFVIIVGLLPRLLNGFNMDPSQYSSVLCKLRFFITYFSGYTSAWYISLACVERYLSSSISIQKRNIMTMKRAYLSILFVVMLGFVAFGEQFYCIDINQNLFGAPQSCYQRKQNISCQIVDSLMQFLFEILLPALMMIIFGFLTLKNIHYTHHRVHPQHTAYALATIAALTTVNHPSKSVSSKINRTAQKRDAQLVTMLVVQVNCSINMLSTVNNNNNNTEDEFVEEEILNQQSHENHNNGQLKSFINQYGIVRPRISKINSIKNHWNRFYNTISCICIINSILDRIPIIRCFKEYNLRKNLFYDVNAGFTIAIMHIPQGMAYGILTTLPPVHGLYVSFFPVLLYMIFGTCPHLSMGTFAVISLMTAQAIDGVPLHSFNTINNQSYMTETVSDVMIMNEKLGIATTLAFLAGLIQLILSFLRLGCLTVYLTEPFISGFTTGAAVHIFSSQIPSIFGIQSPRHVQSAFKLPRFFIQLIDSIIKNINWISTTVAFTSMIVLFIAKKLNDRYKSTLRIIIPSELILVIIGTLISHFTKIHNLHGVPVVGPIKQGLPLPTVPPFKHISYLIVPATTIAVVSLCISISIGKMLSRKHNYKVSSNQELLAYGISNVVSSFFQCYPSTSALSRSVVLEGIGGKTQLASGFSCILLGIVLAALAPLFHSLPMACLAATIIVNLKGLLYQIKDFVFYYRISYIECILWTSTFVSVVLFDVDIGLYVGLCTLFLINTIRTQKPPFVVLGQIDDTEIYKNIKLFPVAHQYANMKILRFDESLYACNTPFFKRKFYELIGIELRQEPIISYKKKNFNKTKEIKYNYVVLDCSPFNFIDTVGVKLLIQIYHDLKKRDIRLCLSECRYGVRRTLELMNFYDKTSSDIIYVTTHHAVTAMKIESEINSLRSTATAQV</sequence>
<dbReference type="GO" id="GO:0016020">
    <property type="term" value="C:membrane"/>
    <property type="evidence" value="ECO:0007669"/>
    <property type="project" value="UniProtKB-SubCell"/>
</dbReference>
<feature type="transmembrane region" description="Helical" evidence="5">
    <location>
        <begin position="724"/>
        <end position="744"/>
    </location>
</feature>
<name>A0A814K1X3_9BILA</name>
<evidence type="ECO:0000256" key="5">
    <source>
        <dbReference type="SAM" id="Phobius"/>
    </source>
</evidence>
<dbReference type="Gene3D" id="1.20.1070.10">
    <property type="entry name" value="Rhodopsin 7-helix transmembrane proteins"/>
    <property type="match status" value="1"/>
</dbReference>
<dbReference type="EMBL" id="CAJNOI010000082">
    <property type="protein sequence ID" value="CAF1025389.1"/>
    <property type="molecule type" value="Genomic_DNA"/>
</dbReference>
<evidence type="ECO:0000259" key="6">
    <source>
        <dbReference type="PROSITE" id="PS50262"/>
    </source>
</evidence>
<feature type="transmembrane region" description="Helical" evidence="5">
    <location>
        <begin position="188"/>
        <end position="207"/>
    </location>
</feature>
<evidence type="ECO:0000256" key="1">
    <source>
        <dbReference type="ARBA" id="ARBA00004141"/>
    </source>
</evidence>
<keyword evidence="2 5" id="KW-0812">Transmembrane</keyword>
<feature type="transmembrane region" description="Helical" evidence="5">
    <location>
        <begin position="55"/>
        <end position="76"/>
    </location>
</feature>
<feature type="domain" description="G-protein coupled receptors family 1 profile" evidence="6">
    <location>
        <begin position="34"/>
        <end position="263"/>
    </location>
</feature>
<keyword evidence="10" id="KW-1185">Reference proteome</keyword>
<comment type="caution">
    <text evidence="9">The sequence shown here is derived from an EMBL/GenBank/DDBJ whole genome shotgun (WGS) entry which is preliminary data.</text>
</comment>
<evidence type="ECO:0000259" key="7">
    <source>
        <dbReference type="PROSITE" id="PS50801"/>
    </source>
</evidence>
<reference evidence="9" key="1">
    <citation type="submission" date="2021-02" db="EMBL/GenBank/DDBJ databases">
        <authorList>
            <person name="Nowell W R."/>
        </authorList>
    </citation>
    <scope>NUCLEOTIDE SEQUENCE</scope>
</reference>
<dbReference type="Pfam" id="PF01740">
    <property type="entry name" value="STAS"/>
    <property type="match status" value="1"/>
</dbReference>
<feature type="transmembrane region" description="Helical" evidence="5">
    <location>
        <begin position="575"/>
        <end position="595"/>
    </location>
</feature>
<feature type="transmembrane region" description="Helical" evidence="5">
    <location>
        <begin position="400"/>
        <end position="424"/>
    </location>
</feature>
<feature type="transmembrane region" description="Helical" evidence="5">
    <location>
        <begin position="463"/>
        <end position="483"/>
    </location>
</feature>
<keyword evidence="3 5" id="KW-1133">Transmembrane helix</keyword>
<dbReference type="InterPro" id="IPR036513">
    <property type="entry name" value="STAS_dom_sf"/>
</dbReference>
<dbReference type="PROSITE" id="PS50262">
    <property type="entry name" value="G_PROTEIN_RECEP_F1_2"/>
    <property type="match status" value="1"/>
</dbReference>
<dbReference type="Proteomes" id="UP000663877">
    <property type="component" value="Unassembled WGS sequence"/>
</dbReference>
<feature type="transmembrane region" description="Helical" evidence="5">
    <location>
        <begin position="701"/>
        <end position="718"/>
    </location>
</feature>
<dbReference type="InterPro" id="IPR017452">
    <property type="entry name" value="GPCR_Rhodpsn_7TM"/>
</dbReference>
<accession>A0A814K1X3</accession>
<dbReference type="CDD" id="cd00637">
    <property type="entry name" value="7tm_classA_rhodopsin-like"/>
    <property type="match status" value="1"/>
</dbReference>
<feature type="transmembrane region" description="Helical" evidence="5">
    <location>
        <begin position="625"/>
        <end position="647"/>
    </location>
</feature>
<dbReference type="GO" id="GO:0004930">
    <property type="term" value="F:G protein-coupled receptor activity"/>
    <property type="evidence" value="ECO:0007669"/>
    <property type="project" value="InterPro"/>
</dbReference>
<dbReference type="SUPFAM" id="SSF52091">
    <property type="entry name" value="SpoIIaa-like"/>
    <property type="match status" value="1"/>
</dbReference>
<feature type="transmembrane region" description="Helical" evidence="5">
    <location>
        <begin position="765"/>
        <end position="787"/>
    </location>
</feature>
<dbReference type="Pfam" id="PF00916">
    <property type="entry name" value="Sulfate_transp"/>
    <property type="match status" value="1"/>
</dbReference>
<keyword evidence="4 5" id="KW-0472">Membrane</keyword>
<dbReference type="GO" id="GO:0055085">
    <property type="term" value="P:transmembrane transport"/>
    <property type="evidence" value="ECO:0007669"/>
    <property type="project" value="InterPro"/>
</dbReference>
<feature type="transmembrane region" description="Helical" evidence="5">
    <location>
        <begin position="135"/>
        <end position="155"/>
    </location>
</feature>
<dbReference type="InterPro" id="IPR002645">
    <property type="entry name" value="STAS_dom"/>
</dbReference>
<dbReference type="Proteomes" id="UP000663832">
    <property type="component" value="Unassembled WGS sequence"/>
</dbReference>
<feature type="transmembrane region" description="Helical" evidence="5">
    <location>
        <begin position="364"/>
        <end position="388"/>
    </location>
</feature>
<dbReference type="NCBIfam" id="TIGR00815">
    <property type="entry name" value="sulP"/>
    <property type="match status" value="1"/>
</dbReference>
<dbReference type="AlphaFoldDB" id="A0A814K1X3"/>
<evidence type="ECO:0000256" key="3">
    <source>
        <dbReference type="ARBA" id="ARBA00022989"/>
    </source>
</evidence>
<feature type="transmembrane region" description="Helical" evidence="5">
    <location>
        <begin position="22"/>
        <end position="43"/>
    </location>
</feature>
<feature type="domain" description="STAS" evidence="7">
    <location>
        <begin position="814"/>
        <end position="947"/>
    </location>
</feature>
<proteinExistence type="predicted"/>
<dbReference type="EMBL" id="CAJNOM010000099">
    <property type="protein sequence ID" value="CAF1045652.1"/>
    <property type="molecule type" value="Genomic_DNA"/>
</dbReference>
<evidence type="ECO:0000313" key="10">
    <source>
        <dbReference type="Proteomes" id="UP000663832"/>
    </source>
</evidence>
<protein>
    <submittedName>
        <fullName evidence="9">Uncharacterized protein</fullName>
    </submittedName>
</protein>
<dbReference type="InterPro" id="IPR000276">
    <property type="entry name" value="GPCR_Rhodpsn"/>
</dbReference>
<dbReference type="PANTHER" id="PTHR11814">
    <property type="entry name" value="SULFATE TRANSPORTER"/>
    <property type="match status" value="1"/>
</dbReference>
<dbReference type="InterPro" id="IPR001902">
    <property type="entry name" value="SLC26A/SulP_fam"/>
</dbReference>
<evidence type="ECO:0000256" key="2">
    <source>
        <dbReference type="ARBA" id="ARBA00022692"/>
    </source>
</evidence>
<dbReference type="CDD" id="cd07042">
    <property type="entry name" value="STAS_SulP_like_sulfate_transporter"/>
    <property type="match status" value="1"/>
</dbReference>
<evidence type="ECO:0000256" key="4">
    <source>
        <dbReference type="ARBA" id="ARBA00023136"/>
    </source>
</evidence>
<evidence type="ECO:0000313" key="9">
    <source>
        <dbReference type="EMBL" id="CAF1045652.1"/>
    </source>
</evidence>
<gene>
    <name evidence="8" type="ORF">BJG266_LOCUS17231</name>
    <name evidence="9" type="ORF">QVE165_LOCUS17323</name>
</gene>
<dbReference type="InterPro" id="IPR011547">
    <property type="entry name" value="SLC26A/SulP_dom"/>
</dbReference>
<organism evidence="9 10">
    <name type="scientific">Adineta steineri</name>
    <dbReference type="NCBI Taxonomy" id="433720"/>
    <lineage>
        <taxon>Eukaryota</taxon>
        <taxon>Metazoa</taxon>
        <taxon>Spiralia</taxon>
        <taxon>Gnathifera</taxon>
        <taxon>Rotifera</taxon>
        <taxon>Eurotatoria</taxon>
        <taxon>Bdelloidea</taxon>
        <taxon>Adinetida</taxon>
        <taxon>Adinetidae</taxon>
        <taxon>Adineta</taxon>
    </lineage>
</organism>
<dbReference type="PROSITE" id="PS50801">
    <property type="entry name" value="STAS"/>
    <property type="match status" value="1"/>
</dbReference>
<dbReference type="Pfam" id="PF00001">
    <property type="entry name" value="7tm_1"/>
    <property type="match status" value="1"/>
</dbReference>
<feature type="transmembrane region" description="Helical" evidence="5">
    <location>
        <begin position="96"/>
        <end position="114"/>
    </location>
</feature>
<comment type="subcellular location">
    <subcellularLocation>
        <location evidence="1">Membrane</location>
        <topology evidence="1">Multi-pass membrane protein</topology>
    </subcellularLocation>
</comment>
<evidence type="ECO:0000313" key="8">
    <source>
        <dbReference type="EMBL" id="CAF1025389.1"/>
    </source>
</evidence>
<dbReference type="SUPFAM" id="SSF81321">
    <property type="entry name" value="Family A G protein-coupled receptor-like"/>
    <property type="match status" value="1"/>
</dbReference>
<dbReference type="OrthoDB" id="288203at2759"/>
<feature type="transmembrane region" description="Helical" evidence="5">
    <location>
        <begin position="546"/>
        <end position="563"/>
    </location>
</feature>
<dbReference type="Gene3D" id="3.30.750.24">
    <property type="entry name" value="STAS domain"/>
    <property type="match status" value="1"/>
</dbReference>